<dbReference type="EMBL" id="JAVDYF010000001">
    <property type="protein sequence ID" value="MDR7353843.1"/>
    <property type="molecule type" value="Genomic_DNA"/>
</dbReference>
<keyword evidence="2" id="KW-1185">Reference proteome</keyword>
<evidence type="ECO:0000313" key="2">
    <source>
        <dbReference type="Proteomes" id="UP001183619"/>
    </source>
</evidence>
<name>A0ABU2B5F0_9CORY</name>
<gene>
    <name evidence="1" type="ORF">J2S37_000381</name>
</gene>
<evidence type="ECO:0000313" key="1">
    <source>
        <dbReference type="EMBL" id="MDR7353843.1"/>
    </source>
</evidence>
<dbReference type="Proteomes" id="UP001183619">
    <property type="component" value="Unassembled WGS sequence"/>
</dbReference>
<organism evidence="1 2">
    <name type="scientific">Corynebacterium felinum</name>
    <dbReference type="NCBI Taxonomy" id="131318"/>
    <lineage>
        <taxon>Bacteria</taxon>
        <taxon>Bacillati</taxon>
        <taxon>Actinomycetota</taxon>
        <taxon>Actinomycetes</taxon>
        <taxon>Mycobacteriales</taxon>
        <taxon>Corynebacteriaceae</taxon>
        <taxon>Corynebacterium</taxon>
    </lineage>
</organism>
<comment type="caution">
    <text evidence="1">The sequence shown here is derived from an EMBL/GenBank/DDBJ whole genome shotgun (WGS) entry which is preliminary data.</text>
</comment>
<protein>
    <submittedName>
        <fullName evidence="1">Uncharacterized protein</fullName>
    </submittedName>
</protein>
<reference evidence="1 2" key="1">
    <citation type="submission" date="2023-07" db="EMBL/GenBank/DDBJ databases">
        <title>Sequencing the genomes of 1000 actinobacteria strains.</title>
        <authorList>
            <person name="Klenk H.-P."/>
        </authorList>
    </citation>
    <scope>NUCLEOTIDE SEQUENCE [LARGE SCALE GENOMIC DNA]</scope>
    <source>
        <strain evidence="1 2">DSM 44508</strain>
    </source>
</reference>
<proteinExistence type="predicted"/>
<sequence length="28" mass="3408">MLNDKFFHLYSRFEGLVVGERSFLTWSK</sequence>
<accession>A0ABU2B5F0</accession>